<name>A0ABV5H6V4_9FLAO</name>
<gene>
    <name evidence="1" type="ORF">ACFFVK_03500</name>
</gene>
<reference evidence="1 2" key="1">
    <citation type="submission" date="2024-09" db="EMBL/GenBank/DDBJ databases">
        <authorList>
            <person name="Sun Q."/>
            <person name="Mori K."/>
        </authorList>
    </citation>
    <scope>NUCLEOTIDE SEQUENCE [LARGE SCALE GENOMIC DNA]</scope>
    <source>
        <strain evidence="1 2">CECT 8365</strain>
    </source>
</reference>
<proteinExistence type="predicted"/>
<sequence length="315" mass="34604">MKKYACLLLFAIMLNGCDDGDLTPEIINFDEVTPKSCDTETNELIYKLKPQEAFILQLEENTLDNVVGEKTISITENGLSQLVYRTFDGVISSANICDAIRPSSPNIIRDSKAKGGTITITTTPDIPEPAADGSTKIIGFNHLIYMNNISYEIVGGVQVDPRSFPFGTLKTTTYTSPTVSFTANKAGQCNQTQLYNYNAESSMIIDALDPELIQNTETLEPRKSTITATQNKIVFNTYKNASITADYFCKTPRPATPEIDETWNASVNGTIEVVTTKSGTQYIHVITLKNIELSNSGGLKFKLPSSFIFGEITTQ</sequence>
<keyword evidence="2" id="KW-1185">Reference proteome</keyword>
<protein>
    <recommendedName>
        <fullName evidence="3">Lipoprotein</fullName>
    </recommendedName>
</protein>
<dbReference type="Proteomes" id="UP001589562">
    <property type="component" value="Unassembled WGS sequence"/>
</dbReference>
<evidence type="ECO:0000313" key="1">
    <source>
        <dbReference type="EMBL" id="MFB9107631.1"/>
    </source>
</evidence>
<accession>A0ABV5H6V4</accession>
<evidence type="ECO:0000313" key="2">
    <source>
        <dbReference type="Proteomes" id="UP001589562"/>
    </source>
</evidence>
<evidence type="ECO:0008006" key="3">
    <source>
        <dbReference type="Google" id="ProtNLM"/>
    </source>
</evidence>
<dbReference type="RefSeq" id="WP_278009308.1">
    <property type="nucleotide sequence ID" value="NZ_CP121112.1"/>
</dbReference>
<organism evidence="1 2">
    <name type="scientific">Flavobacterium gyeonganense</name>
    <dbReference type="NCBI Taxonomy" id="1310418"/>
    <lineage>
        <taxon>Bacteria</taxon>
        <taxon>Pseudomonadati</taxon>
        <taxon>Bacteroidota</taxon>
        <taxon>Flavobacteriia</taxon>
        <taxon>Flavobacteriales</taxon>
        <taxon>Flavobacteriaceae</taxon>
        <taxon>Flavobacterium</taxon>
    </lineage>
</organism>
<comment type="caution">
    <text evidence="1">The sequence shown here is derived from an EMBL/GenBank/DDBJ whole genome shotgun (WGS) entry which is preliminary data.</text>
</comment>
<dbReference type="EMBL" id="JBHMFE010000008">
    <property type="protein sequence ID" value="MFB9107631.1"/>
    <property type="molecule type" value="Genomic_DNA"/>
</dbReference>